<dbReference type="AlphaFoldDB" id="A0A9P8QEM0"/>
<dbReference type="InterPro" id="IPR047122">
    <property type="entry name" value="Trans-enoyl_RdTase-like"/>
</dbReference>
<evidence type="ECO:0000259" key="1">
    <source>
        <dbReference type="SMART" id="SM00829"/>
    </source>
</evidence>
<dbReference type="PANTHER" id="PTHR45348:SF2">
    <property type="entry name" value="ZINC-TYPE ALCOHOL DEHYDROGENASE-LIKE PROTEIN C2E1P3.01"/>
    <property type="match status" value="1"/>
</dbReference>
<organism evidence="2 3">
    <name type="scientific">Wickerhamomyces pijperi</name>
    <name type="common">Yeast</name>
    <name type="synonym">Pichia pijperi</name>
    <dbReference type="NCBI Taxonomy" id="599730"/>
    <lineage>
        <taxon>Eukaryota</taxon>
        <taxon>Fungi</taxon>
        <taxon>Dikarya</taxon>
        <taxon>Ascomycota</taxon>
        <taxon>Saccharomycotina</taxon>
        <taxon>Saccharomycetes</taxon>
        <taxon>Phaffomycetales</taxon>
        <taxon>Wickerhamomycetaceae</taxon>
        <taxon>Wickerhamomyces</taxon>
    </lineage>
</organism>
<dbReference type="InterPro" id="IPR013149">
    <property type="entry name" value="ADH-like_C"/>
</dbReference>
<dbReference type="OrthoDB" id="9992527at2759"/>
<dbReference type="Pfam" id="PF08240">
    <property type="entry name" value="ADH_N"/>
    <property type="match status" value="1"/>
</dbReference>
<dbReference type="Pfam" id="PF00107">
    <property type="entry name" value="ADH_zinc_N"/>
    <property type="match status" value="1"/>
</dbReference>
<name>A0A9P8QEM0_WICPI</name>
<dbReference type="SMART" id="SM00829">
    <property type="entry name" value="PKS_ER"/>
    <property type="match status" value="1"/>
</dbReference>
<dbReference type="SUPFAM" id="SSF51735">
    <property type="entry name" value="NAD(P)-binding Rossmann-fold domains"/>
    <property type="match status" value="1"/>
</dbReference>
<proteinExistence type="predicted"/>
<dbReference type="SUPFAM" id="SSF50129">
    <property type="entry name" value="GroES-like"/>
    <property type="match status" value="1"/>
</dbReference>
<comment type="caution">
    <text evidence="2">The sequence shown here is derived from an EMBL/GenBank/DDBJ whole genome shotgun (WGS) entry which is preliminary data.</text>
</comment>
<reference evidence="2" key="2">
    <citation type="submission" date="2021-01" db="EMBL/GenBank/DDBJ databases">
        <authorList>
            <person name="Schikora-Tamarit M.A."/>
        </authorList>
    </citation>
    <scope>NUCLEOTIDE SEQUENCE</scope>
    <source>
        <strain evidence="2">CBS2887</strain>
    </source>
</reference>
<keyword evidence="3" id="KW-1185">Reference proteome</keyword>
<feature type="domain" description="Enoyl reductase (ER)" evidence="1">
    <location>
        <begin position="15"/>
        <end position="364"/>
    </location>
</feature>
<dbReference type="InterPro" id="IPR011032">
    <property type="entry name" value="GroES-like_sf"/>
</dbReference>
<dbReference type="InterPro" id="IPR036291">
    <property type="entry name" value="NAD(P)-bd_dom_sf"/>
</dbReference>
<dbReference type="Gene3D" id="3.90.180.10">
    <property type="entry name" value="Medium-chain alcohol dehydrogenases, catalytic domain"/>
    <property type="match status" value="1"/>
</dbReference>
<dbReference type="PANTHER" id="PTHR45348">
    <property type="entry name" value="HYPOTHETICAL OXIDOREDUCTASE (EUROFUNG)"/>
    <property type="match status" value="1"/>
</dbReference>
<dbReference type="Proteomes" id="UP000774326">
    <property type="component" value="Unassembled WGS sequence"/>
</dbReference>
<dbReference type="Gene3D" id="3.40.50.720">
    <property type="entry name" value="NAD(P)-binding Rossmann-like Domain"/>
    <property type="match status" value="1"/>
</dbReference>
<evidence type="ECO:0000313" key="2">
    <source>
        <dbReference type="EMBL" id="KAH3688017.1"/>
    </source>
</evidence>
<accession>A0A9P8QEM0</accession>
<dbReference type="InterPro" id="IPR013154">
    <property type="entry name" value="ADH-like_N"/>
</dbReference>
<reference evidence="2" key="1">
    <citation type="journal article" date="2021" name="Open Biol.">
        <title>Shared evolutionary footprints suggest mitochondrial oxidative damage underlies multiple complex I losses in fungi.</title>
        <authorList>
            <person name="Schikora-Tamarit M.A."/>
            <person name="Marcet-Houben M."/>
            <person name="Nosek J."/>
            <person name="Gabaldon T."/>
        </authorList>
    </citation>
    <scope>NUCLEOTIDE SEQUENCE</scope>
    <source>
        <strain evidence="2">CBS2887</strain>
    </source>
</reference>
<dbReference type="EMBL" id="JAEUBG010000552">
    <property type="protein sequence ID" value="KAH3688017.1"/>
    <property type="molecule type" value="Genomic_DNA"/>
</dbReference>
<gene>
    <name evidence="2" type="ORF">WICPIJ_001011</name>
</gene>
<dbReference type="GO" id="GO:0016651">
    <property type="term" value="F:oxidoreductase activity, acting on NAD(P)H"/>
    <property type="evidence" value="ECO:0007669"/>
    <property type="project" value="InterPro"/>
</dbReference>
<dbReference type="InterPro" id="IPR020843">
    <property type="entry name" value="ER"/>
</dbReference>
<dbReference type="CDD" id="cd08249">
    <property type="entry name" value="enoyl_reductase_like"/>
    <property type="match status" value="1"/>
</dbReference>
<sequence>MSQQAAVIAKEPVQGSLTEVATIPIYEPSSKQIQIQTVAFAANPTDWKHIVYKQGVSGDLAGSDSAGVVTKVGSEVEGFQVGDVVSTFSHGNFCKDRGNFAEYIIADPSTTIKHANLKKEALPVGSAPAGPIDTFEGAASVTLGLSTVALSIAGNLNVKSEDKGKYILIWGGATATGTLAIQVAKLGFGLKVVTVASKRHHEFLKSIGADLVYDYNDSDVSEQIAKGTNGDIKYVFDTVSEKASFQAAYDAFKTAHGPVRVDNLLFLQEKDLEIDESVKKNFEIVNPTLAYCANGDEVTLFGGKFSSDKETLARYNKFWNETLPRILPQIKHTSLRVLKAGLESTNEAFELLQSNSVSGEKVVFRLK</sequence>
<evidence type="ECO:0000313" key="3">
    <source>
        <dbReference type="Proteomes" id="UP000774326"/>
    </source>
</evidence>
<protein>
    <recommendedName>
        <fullName evidence="1">Enoyl reductase (ER) domain-containing protein</fullName>
    </recommendedName>
</protein>